<feature type="region of interest" description="Disordered" evidence="1">
    <location>
        <begin position="1"/>
        <end position="22"/>
    </location>
</feature>
<evidence type="ECO:0000313" key="2">
    <source>
        <dbReference type="EMBL" id="KKN85906.1"/>
    </source>
</evidence>
<accession>A0A0F9WIW8</accession>
<dbReference type="AlphaFoldDB" id="A0A0F9WIW8"/>
<name>A0A0F9WIW8_9ZZZZ</name>
<gene>
    <name evidence="2" type="ORF">LCGC14_0273180</name>
</gene>
<proteinExistence type="predicted"/>
<dbReference type="EMBL" id="LAZR01000153">
    <property type="protein sequence ID" value="KKN85906.1"/>
    <property type="molecule type" value="Genomic_DNA"/>
</dbReference>
<protein>
    <submittedName>
        <fullName evidence="2">Uncharacterized protein</fullName>
    </submittedName>
</protein>
<comment type="caution">
    <text evidence="2">The sequence shown here is derived from an EMBL/GenBank/DDBJ whole genome shotgun (WGS) entry which is preliminary data.</text>
</comment>
<evidence type="ECO:0000256" key="1">
    <source>
        <dbReference type="SAM" id="MobiDB-lite"/>
    </source>
</evidence>
<organism evidence="2">
    <name type="scientific">marine sediment metagenome</name>
    <dbReference type="NCBI Taxonomy" id="412755"/>
    <lineage>
        <taxon>unclassified sequences</taxon>
        <taxon>metagenomes</taxon>
        <taxon>ecological metagenomes</taxon>
    </lineage>
</organism>
<reference evidence="2" key="1">
    <citation type="journal article" date="2015" name="Nature">
        <title>Complex archaea that bridge the gap between prokaryotes and eukaryotes.</title>
        <authorList>
            <person name="Spang A."/>
            <person name="Saw J.H."/>
            <person name="Jorgensen S.L."/>
            <person name="Zaremba-Niedzwiedzka K."/>
            <person name="Martijn J."/>
            <person name="Lind A.E."/>
            <person name="van Eijk R."/>
            <person name="Schleper C."/>
            <person name="Guy L."/>
            <person name="Ettema T.J."/>
        </authorList>
    </citation>
    <scope>NUCLEOTIDE SEQUENCE</scope>
</reference>
<sequence>MGHHIDSQGRFQSDKHPSLPPDRLRVNITNPLSWDGLLQLADSYQTKDPEFADDLRNRVRSLDPGLRLGEPLGSQIDRLASFIIAEVPGEPSESDGAIDTAIRIIRSQRGDLQRLADELNTLGIQPCVAGVVDGKIIIEGAVDGALRLIRQAKASPSESIDPTCCRVDCEQESAQTFHHEGYTNACADHVQEVLPWVGGTEARGPD</sequence>